<dbReference type="RefSeq" id="WP_198069834.1">
    <property type="nucleotide sequence ID" value="NZ_JAEDAD010000005.1"/>
</dbReference>
<evidence type="ECO:0000256" key="1">
    <source>
        <dbReference type="SAM" id="SignalP"/>
    </source>
</evidence>
<feature type="chain" id="PRO_5046345252" evidence="1">
    <location>
        <begin position="22"/>
        <end position="214"/>
    </location>
</feature>
<accession>A0ABS0QB64</accession>
<protein>
    <submittedName>
        <fullName evidence="2">Uncharacterized protein</fullName>
    </submittedName>
</protein>
<evidence type="ECO:0000313" key="3">
    <source>
        <dbReference type="Proteomes" id="UP000625631"/>
    </source>
</evidence>
<organism evidence="2 3">
    <name type="scientific">Hymenobacter negativus</name>
    <dbReference type="NCBI Taxonomy" id="2795026"/>
    <lineage>
        <taxon>Bacteria</taxon>
        <taxon>Pseudomonadati</taxon>
        <taxon>Bacteroidota</taxon>
        <taxon>Cytophagia</taxon>
        <taxon>Cytophagales</taxon>
        <taxon>Hymenobacteraceae</taxon>
        <taxon>Hymenobacter</taxon>
    </lineage>
</organism>
<dbReference type="EMBL" id="JAEDAE010000010">
    <property type="protein sequence ID" value="MBH8559936.1"/>
    <property type="molecule type" value="Genomic_DNA"/>
</dbReference>
<dbReference type="Proteomes" id="UP000625631">
    <property type="component" value="Unassembled WGS sequence"/>
</dbReference>
<comment type="caution">
    <text evidence="2">The sequence shown here is derived from an EMBL/GenBank/DDBJ whole genome shotgun (WGS) entry which is preliminary data.</text>
</comment>
<evidence type="ECO:0000313" key="2">
    <source>
        <dbReference type="EMBL" id="MBH8559936.1"/>
    </source>
</evidence>
<keyword evidence="1" id="KW-0732">Signal</keyword>
<name>A0ABS0QB64_9BACT</name>
<proteinExistence type="predicted"/>
<sequence>MIVRPASLVVLLSLSATVGFAQTLTKESLNEKLAAATCDCLQQKAAAQGQKNLSKETARSIVIQCSGISVGKELKNVQQVYGANALANKALMNQMGQEMGVVLVQTCPTFMTYSMAMVGEGNATPATATTTGQTTGQWRALTGTGVAILNITVDKTQNAEFVWSHHFPQDDELLGQLEKLNGRSVRVSWQEVEVLQPDTKQYRKLREVTGVELL</sequence>
<keyword evidence="3" id="KW-1185">Reference proteome</keyword>
<feature type="signal peptide" evidence="1">
    <location>
        <begin position="1"/>
        <end position="21"/>
    </location>
</feature>
<reference evidence="2 3" key="1">
    <citation type="submission" date="2020-12" db="EMBL/GenBank/DDBJ databases">
        <title>Hymenobacter sp.</title>
        <authorList>
            <person name="Kim M.K."/>
        </authorList>
    </citation>
    <scope>NUCLEOTIDE SEQUENCE [LARGE SCALE GENOMIC DNA]</scope>
    <source>
        <strain evidence="2 3">BT442</strain>
    </source>
</reference>
<gene>
    <name evidence="2" type="ORF">I7X13_17885</name>
</gene>